<sequence>MVTAFESLSENTGYIAALIFSSYIFYHLIYQPLLATPLRRIPGPKAFAATKWRLALADYHGVRTQCINSIHQRYGTVARIGTKEVSFSSLSALRTIYGAGSGFERTDFYRMFDVYGRQNLFSFAGTKQHAERKKLLAHAYSKSVVLSPNAIAKPLIEKNVKSYLDLLEGEKDVAEGIFQSLHWFSLDSITGFLYGDQHGGTHALRGNDLDRRMLSDIIDPSRRKLSWYAVHLKKYTKWLYTRTGAMEKAITKLGLLPMQKPATYTGIRAYALQSWTGFETAATEKDSEQDLAIIDKLWRHSKSGKGIRLDGLDMASELADHLLAGIDTTSDTLMFAIWALSRPENKIYQEILIKELDTILNTDCNQDGNPLAEVADRLPYLDAVLKETLRLYAPLPASEPRSMSVDTTIDGYLIPAGTVVSMSPYTLHRNPDVFSEPLKFNPERWLGHCADLAEMKKWFWAFSSGGRMCIGLHLAMAEMTTLLAAIYRKYTTSGYEKQKGVSPGITSRFEVFYDETFPRFELRYAEPLRQTWVEKLEQPKQILEQLSLAAYLIELWRGMYGAIPKAEQENLQPKSNGPFPGFVSLACGSGILVYVLLMEGYKGSGFDARRRKTWETYPVNVQNCLEERIYIPRPFLDAIDSQDFEAKIHTGDFPADTFIVSDHTDELTVWTPLMAALASPSSPLPFFIIPCCSCSLSGARYRFPPKTGETSTKAERHVEQNPQPASGDLRSLRATKNEQRTDRGFGNSMVGSLTAKTRDIAEEVGFEVEETCLKTPGAISRALIGRKQQATNLAETSPSQTSVLADQIAQIIERECIRDGGVQAAAKIWIEQAEDLHRQQRE</sequence>
<dbReference type="Pfam" id="PF00067">
    <property type="entry name" value="p450"/>
    <property type="match status" value="1"/>
</dbReference>
<dbReference type="InterPro" id="IPR011671">
    <property type="entry name" value="tRNA_uracil_MeTrfase"/>
</dbReference>
<name>A0A1V6Q502_9EURO</name>
<dbReference type="SUPFAM" id="SSF48264">
    <property type="entry name" value="Cytochrome P450"/>
    <property type="match status" value="1"/>
</dbReference>
<feature type="region of interest" description="Disordered" evidence="7">
    <location>
        <begin position="705"/>
        <end position="750"/>
    </location>
</feature>
<evidence type="ECO:0000256" key="6">
    <source>
        <dbReference type="PIRSR" id="PIRSR602403-1"/>
    </source>
</evidence>
<dbReference type="InterPro" id="IPR036396">
    <property type="entry name" value="Cyt_P450_sf"/>
</dbReference>
<dbReference type="PRINTS" id="PR00465">
    <property type="entry name" value="EP450IV"/>
</dbReference>
<dbReference type="CDD" id="cd11059">
    <property type="entry name" value="CYP_fungal"/>
    <property type="match status" value="1"/>
</dbReference>
<dbReference type="InterPro" id="IPR002403">
    <property type="entry name" value="Cyt_P450_E_grp-IV"/>
</dbReference>
<dbReference type="PANTHER" id="PTHR24305:SF164">
    <property type="entry name" value="P450, PUTATIVE (EUROFUNG)-RELATED"/>
    <property type="match status" value="1"/>
</dbReference>
<dbReference type="PROSITE" id="PS00086">
    <property type="entry name" value="CYTOCHROME_P450"/>
    <property type="match status" value="1"/>
</dbReference>
<dbReference type="GO" id="GO:0008168">
    <property type="term" value="F:methyltransferase activity"/>
    <property type="evidence" value="ECO:0007669"/>
    <property type="project" value="InterPro"/>
</dbReference>
<proteinExistence type="inferred from homology"/>
<dbReference type="EMBL" id="MDYN01000015">
    <property type="protein sequence ID" value="OQD83866.1"/>
    <property type="molecule type" value="Genomic_DNA"/>
</dbReference>
<evidence type="ECO:0000256" key="8">
    <source>
        <dbReference type="SAM" id="Phobius"/>
    </source>
</evidence>
<dbReference type="InterPro" id="IPR017972">
    <property type="entry name" value="Cyt_P450_CS"/>
</dbReference>
<evidence type="ECO:0000256" key="4">
    <source>
        <dbReference type="ARBA" id="ARBA00023002"/>
    </source>
</evidence>
<dbReference type="AlphaFoldDB" id="A0A1V6Q502"/>
<comment type="cofactor">
    <cofactor evidence="1 6">
        <name>heme</name>
        <dbReference type="ChEBI" id="CHEBI:30413"/>
    </cofactor>
</comment>
<accession>A0A1V6Q502</accession>
<evidence type="ECO:0000256" key="2">
    <source>
        <dbReference type="ARBA" id="ARBA00010617"/>
    </source>
</evidence>
<keyword evidence="8" id="KW-0472">Membrane</keyword>
<dbReference type="Pfam" id="PF07757">
    <property type="entry name" value="AdoMet_MTase"/>
    <property type="match status" value="1"/>
</dbReference>
<dbReference type="STRING" id="416450.A0A1V6Q502"/>
<evidence type="ECO:0000256" key="1">
    <source>
        <dbReference type="ARBA" id="ARBA00001971"/>
    </source>
</evidence>
<feature type="transmembrane region" description="Helical" evidence="8">
    <location>
        <begin position="12"/>
        <end position="30"/>
    </location>
</feature>
<organism evidence="9 10">
    <name type="scientific">Penicillium antarcticum</name>
    <dbReference type="NCBI Taxonomy" id="416450"/>
    <lineage>
        <taxon>Eukaryota</taxon>
        <taxon>Fungi</taxon>
        <taxon>Dikarya</taxon>
        <taxon>Ascomycota</taxon>
        <taxon>Pezizomycotina</taxon>
        <taxon>Eurotiomycetes</taxon>
        <taxon>Eurotiomycetidae</taxon>
        <taxon>Eurotiales</taxon>
        <taxon>Aspergillaceae</taxon>
        <taxon>Penicillium</taxon>
    </lineage>
</organism>
<dbReference type="PRINTS" id="PR00385">
    <property type="entry name" value="P450"/>
</dbReference>
<dbReference type="GO" id="GO:0004497">
    <property type="term" value="F:monooxygenase activity"/>
    <property type="evidence" value="ECO:0007669"/>
    <property type="project" value="InterPro"/>
</dbReference>
<evidence type="ECO:0000313" key="10">
    <source>
        <dbReference type="Proteomes" id="UP000191672"/>
    </source>
</evidence>
<evidence type="ECO:0000313" key="9">
    <source>
        <dbReference type="EMBL" id="OQD83866.1"/>
    </source>
</evidence>
<dbReference type="InterPro" id="IPR050121">
    <property type="entry name" value="Cytochrome_P450_monoxygenase"/>
</dbReference>
<comment type="caution">
    <text evidence="9">The sequence shown here is derived from an EMBL/GenBank/DDBJ whole genome shotgun (WGS) entry which is preliminary data.</text>
</comment>
<dbReference type="PANTHER" id="PTHR24305">
    <property type="entry name" value="CYTOCHROME P450"/>
    <property type="match status" value="1"/>
</dbReference>
<keyword evidence="8" id="KW-1133">Transmembrane helix</keyword>
<gene>
    <name evidence="9" type="ORF">PENANT_c015G10415</name>
</gene>
<dbReference type="Gene3D" id="1.10.630.10">
    <property type="entry name" value="Cytochrome P450"/>
    <property type="match status" value="1"/>
</dbReference>
<dbReference type="GO" id="GO:0016705">
    <property type="term" value="F:oxidoreductase activity, acting on paired donors, with incorporation or reduction of molecular oxygen"/>
    <property type="evidence" value="ECO:0007669"/>
    <property type="project" value="InterPro"/>
</dbReference>
<reference evidence="10" key="1">
    <citation type="journal article" date="2017" name="Nat. Microbiol.">
        <title>Global analysis of biosynthetic gene clusters reveals vast potential of secondary metabolite production in Penicillium species.</title>
        <authorList>
            <person name="Nielsen J.C."/>
            <person name="Grijseels S."/>
            <person name="Prigent S."/>
            <person name="Ji B."/>
            <person name="Dainat J."/>
            <person name="Nielsen K.F."/>
            <person name="Frisvad J.C."/>
            <person name="Workman M."/>
            <person name="Nielsen J."/>
        </authorList>
    </citation>
    <scope>NUCLEOTIDE SEQUENCE [LARGE SCALE GENOMIC DNA]</scope>
    <source>
        <strain evidence="10">IBT 31811</strain>
    </source>
</reference>
<keyword evidence="6" id="KW-0349">Heme</keyword>
<keyword evidence="4" id="KW-0560">Oxidoreductase</keyword>
<keyword evidence="10" id="KW-1185">Reference proteome</keyword>
<dbReference type="InterPro" id="IPR001128">
    <property type="entry name" value="Cyt_P450"/>
</dbReference>
<keyword evidence="3 6" id="KW-0479">Metal-binding</keyword>
<evidence type="ECO:0000256" key="7">
    <source>
        <dbReference type="SAM" id="MobiDB-lite"/>
    </source>
</evidence>
<keyword evidence="8" id="KW-0812">Transmembrane</keyword>
<dbReference type="Proteomes" id="UP000191672">
    <property type="component" value="Unassembled WGS sequence"/>
</dbReference>
<dbReference type="GO" id="GO:0043386">
    <property type="term" value="P:mycotoxin biosynthetic process"/>
    <property type="evidence" value="ECO:0007669"/>
    <property type="project" value="UniProtKB-ARBA"/>
</dbReference>
<dbReference type="GO" id="GO:0020037">
    <property type="term" value="F:heme binding"/>
    <property type="evidence" value="ECO:0007669"/>
    <property type="project" value="InterPro"/>
</dbReference>
<evidence type="ECO:0000256" key="3">
    <source>
        <dbReference type="ARBA" id="ARBA00022723"/>
    </source>
</evidence>
<comment type="similarity">
    <text evidence="2">Belongs to the cytochrome P450 family.</text>
</comment>
<keyword evidence="5 6" id="KW-0408">Iron</keyword>
<evidence type="ECO:0000256" key="5">
    <source>
        <dbReference type="ARBA" id="ARBA00023004"/>
    </source>
</evidence>
<protein>
    <submittedName>
        <fullName evidence="9">Uncharacterized protein</fullName>
    </submittedName>
</protein>
<dbReference type="GO" id="GO:0005506">
    <property type="term" value="F:iron ion binding"/>
    <property type="evidence" value="ECO:0007669"/>
    <property type="project" value="InterPro"/>
</dbReference>
<feature type="binding site" description="axial binding residue" evidence="6">
    <location>
        <position position="469"/>
    </location>
    <ligand>
        <name>heme</name>
        <dbReference type="ChEBI" id="CHEBI:30413"/>
    </ligand>
    <ligandPart>
        <name>Fe</name>
        <dbReference type="ChEBI" id="CHEBI:18248"/>
    </ligandPart>
</feature>